<sequence length="220" mass="25023">MLIQKASFQFSAASVSFFTLPSPRSLLHRCCDVAIADSTLLRRYFKGVVGFHHLIKNLLDTAYSARTRSWYTQSLRVVQAPNARYPFEVNMHDDAVLKLLKKHKGIEGPRADLNAQQNKRLVEPMKVLFDRHNPKDVSIKSTDGQTIISGLARPHSARALLAFIANSADASPYSYIGLSCKRTCYAFFRAYNRPGPNRLSTFKGLKWNFTSFSFFRQRVQ</sequence>
<gene>
    <name evidence="1" type="ORF">HETIRDRAFT_106153</name>
</gene>
<dbReference type="AlphaFoldDB" id="W4JTG0"/>
<keyword evidence="2" id="KW-1185">Reference proteome</keyword>
<dbReference type="EMBL" id="KI925464">
    <property type="protein sequence ID" value="ETW76749.1"/>
    <property type="molecule type" value="Genomic_DNA"/>
</dbReference>
<evidence type="ECO:0000313" key="1">
    <source>
        <dbReference type="EMBL" id="ETW76749.1"/>
    </source>
</evidence>
<dbReference type="GeneID" id="20666135"/>
<evidence type="ECO:0000313" key="2">
    <source>
        <dbReference type="Proteomes" id="UP000030671"/>
    </source>
</evidence>
<dbReference type="HOGENOM" id="CLU_1256176_0_0_1"/>
<dbReference type="InParanoid" id="W4JTG0"/>
<dbReference type="KEGG" id="hir:HETIRDRAFT_106153"/>
<organism evidence="1 2">
    <name type="scientific">Heterobasidion irregulare (strain TC 32-1)</name>
    <dbReference type="NCBI Taxonomy" id="747525"/>
    <lineage>
        <taxon>Eukaryota</taxon>
        <taxon>Fungi</taxon>
        <taxon>Dikarya</taxon>
        <taxon>Basidiomycota</taxon>
        <taxon>Agaricomycotina</taxon>
        <taxon>Agaricomycetes</taxon>
        <taxon>Russulales</taxon>
        <taxon>Bondarzewiaceae</taxon>
        <taxon>Heterobasidion</taxon>
        <taxon>Heterobasidion annosum species complex</taxon>
    </lineage>
</organism>
<name>W4JTG0_HETIT</name>
<dbReference type="RefSeq" id="XP_009551623.1">
    <property type="nucleotide sequence ID" value="XM_009553328.1"/>
</dbReference>
<reference evidence="1 2" key="1">
    <citation type="journal article" date="2012" name="New Phytol.">
        <title>Insight into trade-off between wood decay and parasitism from the genome of a fungal forest pathogen.</title>
        <authorList>
            <person name="Olson A."/>
            <person name="Aerts A."/>
            <person name="Asiegbu F."/>
            <person name="Belbahri L."/>
            <person name="Bouzid O."/>
            <person name="Broberg A."/>
            <person name="Canback B."/>
            <person name="Coutinho P.M."/>
            <person name="Cullen D."/>
            <person name="Dalman K."/>
            <person name="Deflorio G."/>
            <person name="van Diepen L.T."/>
            <person name="Dunand C."/>
            <person name="Duplessis S."/>
            <person name="Durling M."/>
            <person name="Gonthier P."/>
            <person name="Grimwood J."/>
            <person name="Fossdal C.G."/>
            <person name="Hansson D."/>
            <person name="Henrissat B."/>
            <person name="Hietala A."/>
            <person name="Himmelstrand K."/>
            <person name="Hoffmeister D."/>
            <person name="Hogberg N."/>
            <person name="James T.Y."/>
            <person name="Karlsson M."/>
            <person name="Kohler A."/>
            <person name="Kues U."/>
            <person name="Lee Y.H."/>
            <person name="Lin Y.C."/>
            <person name="Lind M."/>
            <person name="Lindquist E."/>
            <person name="Lombard V."/>
            <person name="Lucas S."/>
            <person name="Lunden K."/>
            <person name="Morin E."/>
            <person name="Murat C."/>
            <person name="Park J."/>
            <person name="Raffaello T."/>
            <person name="Rouze P."/>
            <person name="Salamov A."/>
            <person name="Schmutz J."/>
            <person name="Solheim H."/>
            <person name="Stahlberg J."/>
            <person name="Velez H."/>
            <person name="de Vries R.P."/>
            <person name="Wiebenga A."/>
            <person name="Woodward S."/>
            <person name="Yakovlev I."/>
            <person name="Garbelotto M."/>
            <person name="Martin F."/>
            <person name="Grigoriev I.V."/>
            <person name="Stenlid J."/>
        </authorList>
    </citation>
    <scope>NUCLEOTIDE SEQUENCE [LARGE SCALE GENOMIC DNA]</scope>
    <source>
        <strain evidence="1 2">TC 32-1</strain>
    </source>
</reference>
<protein>
    <submittedName>
        <fullName evidence="1">Uncharacterized protein</fullName>
    </submittedName>
</protein>
<proteinExistence type="predicted"/>
<accession>W4JTG0</accession>
<dbReference type="Proteomes" id="UP000030671">
    <property type="component" value="Unassembled WGS sequence"/>
</dbReference>